<dbReference type="EMBL" id="CP006965">
    <property type="protein sequence ID" value="AHF81299.1"/>
    <property type="molecule type" value="Genomic_DNA"/>
</dbReference>
<dbReference type="KEGG" id="ths:TES1_1924"/>
<evidence type="ECO:0000256" key="4">
    <source>
        <dbReference type="ARBA" id="ARBA00022475"/>
    </source>
</evidence>
<feature type="transmembrane region" description="Helical" evidence="9">
    <location>
        <begin position="105"/>
        <end position="126"/>
    </location>
</feature>
<dbReference type="GO" id="GO:0055085">
    <property type="term" value="P:transmembrane transport"/>
    <property type="evidence" value="ECO:0007669"/>
    <property type="project" value="InterPro"/>
</dbReference>
<dbReference type="Proteomes" id="UP000019027">
    <property type="component" value="Chromosome"/>
</dbReference>
<keyword evidence="7 9" id="KW-1133">Transmembrane helix</keyword>
<keyword evidence="3 9" id="KW-0813">Transport</keyword>
<evidence type="ECO:0000256" key="2">
    <source>
        <dbReference type="ARBA" id="ARBA00009047"/>
    </source>
</evidence>
<evidence type="ECO:0000256" key="5">
    <source>
        <dbReference type="ARBA" id="ARBA00022597"/>
    </source>
</evidence>
<organism evidence="11 12">
    <name type="scientific">Thermococcus paralvinellae</name>
    <dbReference type="NCBI Taxonomy" id="582419"/>
    <lineage>
        <taxon>Archaea</taxon>
        <taxon>Methanobacteriati</taxon>
        <taxon>Methanobacteriota</taxon>
        <taxon>Thermococci</taxon>
        <taxon>Thermococcales</taxon>
        <taxon>Thermococcaceae</taxon>
        <taxon>Thermococcus</taxon>
    </lineage>
</organism>
<dbReference type="PROSITE" id="PS50928">
    <property type="entry name" value="ABC_TM1"/>
    <property type="match status" value="1"/>
</dbReference>
<feature type="domain" description="ABC transmembrane type-1" evidence="10">
    <location>
        <begin position="70"/>
        <end position="260"/>
    </location>
</feature>
<evidence type="ECO:0000256" key="1">
    <source>
        <dbReference type="ARBA" id="ARBA00004651"/>
    </source>
</evidence>
<dbReference type="InterPro" id="IPR035906">
    <property type="entry name" value="MetI-like_sf"/>
</dbReference>
<dbReference type="PANTHER" id="PTHR32243">
    <property type="entry name" value="MALTOSE TRANSPORT SYSTEM PERMEASE-RELATED"/>
    <property type="match status" value="1"/>
</dbReference>
<feature type="transmembrane region" description="Helical" evidence="9">
    <location>
        <begin position="182"/>
        <end position="207"/>
    </location>
</feature>
<comment type="subcellular location">
    <subcellularLocation>
        <location evidence="1 9">Cell membrane</location>
        <topology evidence="1 9">Multi-pass membrane protein</topology>
    </subcellularLocation>
</comment>
<dbReference type="STRING" id="582419.TES1_1924"/>
<evidence type="ECO:0000256" key="8">
    <source>
        <dbReference type="ARBA" id="ARBA00023136"/>
    </source>
</evidence>
<dbReference type="AlphaFoldDB" id="W0I5F3"/>
<proteinExistence type="inferred from homology"/>
<dbReference type="PANTHER" id="PTHR32243:SF50">
    <property type="entry name" value="MALTOSE_MALTODEXTRIN TRANSPORT SYSTEM PERMEASE PROTEIN MALG"/>
    <property type="match status" value="1"/>
</dbReference>
<evidence type="ECO:0000256" key="6">
    <source>
        <dbReference type="ARBA" id="ARBA00022692"/>
    </source>
</evidence>
<gene>
    <name evidence="11" type="ORF">TES1_1924</name>
</gene>
<dbReference type="Pfam" id="PF00528">
    <property type="entry name" value="BPD_transp_1"/>
    <property type="match status" value="1"/>
</dbReference>
<evidence type="ECO:0000256" key="9">
    <source>
        <dbReference type="RuleBase" id="RU363032"/>
    </source>
</evidence>
<evidence type="ECO:0000256" key="3">
    <source>
        <dbReference type="ARBA" id="ARBA00022448"/>
    </source>
</evidence>
<dbReference type="InterPro" id="IPR000515">
    <property type="entry name" value="MetI-like"/>
</dbReference>
<sequence>MVKVSMKYKVTINIVAWMIGIMLLIPLFGLIMASIRPFSEVVSGWWILKNAHFTLENYIDVLNRGFARNILNSIIIAGFATILPLLVSGMAAYGFTSFSFPVKTMLFLTLVAIQVVPQQAVIIPLLKLFRDLGLYNHMYGIILVHSAFALPWTIFFLRNFFMSIPKDYEEAAKIDGLSSVGIYFRIILPIALPAIISVAVVQFIFAWQDLFFAITLLRPENWPASAGITKFVSRYNPNWGQLTAAGVLTILVPLLVYIALQKYYMKGVSGGIKG</sequence>
<protein>
    <submittedName>
        <fullName evidence="11">Maltose transport inner membrane protein</fullName>
    </submittedName>
</protein>
<dbReference type="Gene3D" id="1.10.3720.10">
    <property type="entry name" value="MetI-like"/>
    <property type="match status" value="1"/>
</dbReference>
<evidence type="ECO:0000313" key="12">
    <source>
        <dbReference type="Proteomes" id="UP000019027"/>
    </source>
</evidence>
<dbReference type="CDD" id="cd06261">
    <property type="entry name" value="TM_PBP2"/>
    <property type="match status" value="1"/>
</dbReference>
<dbReference type="SUPFAM" id="SSF161098">
    <property type="entry name" value="MetI-like"/>
    <property type="match status" value="1"/>
</dbReference>
<keyword evidence="6 9" id="KW-0812">Transmembrane</keyword>
<dbReference type="InterPro" id="IPR050901">
    <property type="entry name" value="BP-dep_ABC_trans_perm"/>
</dbReference>
<feature type="transmembrane region" description="Helical" evidence="9">
    <location>
        <begin position="70"/>
        <end position="93"/>
    </location>
</feature>
<dbReference type="HOGENOM" id="CLU_016047_1_2_2"/>
<dbReference type="RefSeq" id="WP_042682428.1">
    <property type="nucleotide sequence ID" value="NZ_CP006965.1"/>
</dbReference>
<dbReference type="GeneID" id="24907190"/>
<keyword evidence="8 9" id="KW-0472">Membrane</keyword>
<dbReference type="GO" id="GO:0005886">
    <property type="term" value="C:plasma membrane"/>
    <property type="evidence" value="ECO:0007669"/>
    <property type="project" value="UniProtKB-SubCell"/>
</dbReference>
<accession>W0I5F3</accession>
<keyword evidence="4" id="KW-1003">Cell membrane</keyword>
<keyword evidence="5" id="KW-0762">Sugar transport</keyword>
<evidence type="ECO:0000256" key="7">
    <source>
        <dbReference type="ARBA" id="ARBA00022989"/>
    </source>
</evidence>
<comment type="similarity">
    <text evidence="2">Belongs to the binding-protein-dependent transport system permease family. MalFG subfamily.</text>
</comment>
<feature type="transmembrane region" description="Helical" evidence="9">
    <location>
        <begin position="138"/>
        <end position="161"/>
    </location>
</feature>
<keyword evidence="12" id="KW-1185">Reference proteome</keyword>
<evidence type="ECO:0000259" key="10">
    <source>
        <dbReference type="PROSITE" id="PS50928"/>
    </source>
</evidence>
<reference evidence="11 12" key="1">
    <citation type="journal article" date="2014" name="Int. J. Syst. Evol. Microbiol.">
        <title>Thermococcus paralvinellae sp. nov. and Thermococcus cleftensis sp. nov. of hyperthermophilic heterotrophs from deep-sea hydrothermal vents.</title>
        <authorList>
            <person name="Hensley S.A."/>
            <person name="Jung J.H."/>
            <person name="Park C.S."/>
            <person name="Holden J.F."/>
        </authorList>
    </citation>
    <scope>NUCLEOTIDE SEQUENCE [LARGE SCALE GENOMIC DNA]</scope>
    <source>
        <strain evidence="11 12">ES1</strain>
    </source>
</reference>
<feature type="transmembrane region" description="Helical" evidence="9">
    <location>
        <begin position="12"/>
        <end position="35"/>
    </location>
</feature>
<name>W0I5F3_9EURY</name>
<dbReference type="OrthoDB" id="97781at2157"/>
<feature type="transmembrane region" description="Helical" evidence="9">
    <location>
        <begin position="239"/>
        <end position="260"/>
    </location>
</feature>
<evidence type="ECO:0000313" key="11">
    <source>
        <dbReference type="EMBL" id="AHF81299.1"/>
    </source>
</evidence>